<name>A0A268NYZ6_SHOCL</name>
<dbReference type="RefSeq" id="WP_095326551.1">
    <property type="nucleotide sequence ID" value="NZ_NPCC01000012.1"/>
</dbReference>
<evidence type="ECO:0000256" key="2">
    <source>
        <dbReference type="ARBA" id="ARBA00023125"/>
    </source>
</evidence>
<dbReference type="SUPFAM" id="SSF47413">
    <property type="entry name" value="lambda repressor-like DNA-binding domains"/>
    <property type="match status" value="1"/>
</dbReference>
<dbReference type="GO" id="GO:0000976">
    <property type="term" value="F:transcription cis-regulatory region binding"/>
    <property type="evidence" value="ECO:0007669"/>
    <property type="project" value="TreeGrafter"/>
</dbReference>
<evidence type="ECO:0000313" key="5">
    <source>
        <dbReference type="EMBL" id="PAE88713.1"/>
    </source>
</evidence>
<evidence type="ECO:0000313" key="6">
    <source>
        <dbReference type="Proteomes" id="UP000216207"/>
    </source>
</evidence>
<dbReference type="Pfam" id="PF00356">
    <property type="entry name" value="LacI"/>
    <property type="match status" value="1"/>
</dbReference>
<dbReference type="InterPro" id="IPR028082">
    <property type="entry name" value="Peripla_BP_I"/>
</dbReference>
<dbReference type="CDD" id="cd01392">
    <property type="entry name" value="HTH_LacI"/>
    <property type="match status" value="1"/>
</dbReference>
<evidence type="ECO:0000259" key="4">
    <source>
        <dbReference type="PROSITE" id="PS50932"/>
    </source>
</evidence>
<dbReference type="SMART" id="SM00354">
    <property type="entry name" value="HTH_LACI"/>
    <property type="match status" value="1"/>
</dbReference>
<dbReference type="Pfam" id="PF13377">
    <property type="entry name" value="Peripla_BP_3"/>
    <property type="match status" value="1"/>
</dbReference>
<sequence length="345" mass="38499">MGVTIKDVARKANVAPSTVSRVIANNPKISAKTKAKVQAVMEELGYYPNVNARNLVNNRTNVVGIIMPSVSYAPFQNPFFPEVLRGITAQANEKKYGLYLSTAQTDKGILEEVIEMYYSRRVDGMILLYSTVSDPIIEFLLEKAFPFVVVGQPPEALSGQVSYVNNDNVKAAKMVTEYLLLLKHERIAFVGGREEAYVTLDRKKGYIEALEEAGMTPDDSYIVHHDEIFEGGEQAVIELMSRKHPPTAMIVMDDLMALGVLRMLFNMNITVPNEVSVVSFNNVLMAELATPPLTTLDIHIHELGYRAADLLQKRIADPEAPAEKRIISHKLIRRETSAVYSGERR</sequence>
<proteinExistence type="predicted"/>
<dbReference type="InterPro" id="IPR000843">
    <property type="entry name" value="HTH_LacI"/>
</dbReference>
<dbReference type="AlphaFoldDB" id="A0A268NYZ6"/>
<accession>A0A268NYZ6</accession>
<protein>
    <submittedName>
        <fullName evidence="5">LacI family transcriptional regulator</fullName>
    </submittedName>
</protein>
<dbReference type="GO" id="GO:0003700">
    <property type="term" value="F:DNA-binding transcription factor activity"/>
    <property type="evidence" value="ECO:0007669"/>
    <property type="project" value="TreeGrafter"/>
</dbReference>
<feature type="domain" description="HTH lacI-type" evidence="4">
    <location>
        <begin position="3"/>
        <end position="57"/>
    </location>
</feature>
<dbReference type="PROSITE" id="PS50932">
    <property type="entry name" value="HTH_LACI_2"/>
    <property type="match status" value="1"/>
</dbReference>
<dbReference type="InterPro" id="IPR010982">
    <property type="entry name" value="Lambda_DNA-bd_dom_sf"/>
</dbReference>
<dbReference type="Gene3D" id="3.40.50.2300">
    <property type="match status" value="2"/>
</dbReference>
<dbReference type="InterPro" id="IPR046335">
    <property type="entry name" value="LacI/GalR-like_sensor"/>
</dbReference>
<keyword evidence="1" id="KW-0805">Transcription regulation</keyword>
<keyword evidence="2" id="KW-0238">DNA-binding</keyword>
<gene>
    <name evidence="5" type="ORF">CHH72_10055</name>
</gene>
<dbReference type="CDD" id="cd06294">
    <property type="entry name" value="PBP1_MalR-like"/>
    <property type="match status" value="1"/>
</dbReference>
<organism evidence="5 6">
    <name type="scientific">Shouchella clausii</name>
    <name type="common">Alkalihalobacillus clausii</name>
    <dbReference type="NCBI Taxonomy" id="79880"/>
    <lineage>
        <taxon>Bacteria</taxon>
        <taxon>Bacillati</taxon>
        <taxon>Bacillota</taxon>
        <taxon>Bacilli</taxon>
        <taxon>Bacillales</taxon>
        <taxon>Bacillaceae</taxon>
        <taxon>Shouchella</taxon>
    </lineage>
</organism>
<keyword evidence="3" id="KW-0804">Transcription</keyword>
<evidence type="ECO:0000256" key="1">
    <source>
        <dbReference type="ARBA" id="ARBA00023015"/>
    </source>
</evidence>
<dbReference type="EMBL" id="NPCC01000012">
    <property type="protein sequence ID" value="PAE88713.1"/>
    <property type="molecule type" value="Genomic_DNA"/>
</dbReference>
<reference evidence="5 6" key="1">
    <citation type="submission" date="2017-07" db="EMBL/GenBank/DDBJ databases">
        <title>Isolation and whole genome analysis of endospore-forming bacteria from heroin.</title>
        <authorList>
            <person name="Kalinowski J."/>
            <person name="Ahrens B."/>
            <person name="Al-Dilaimi A."/>
            <person name="Winkler A."/>
            <person name="Wibberg D."/>
            <person name="Schleenbecker U."/>
            <person name="Ruckert C."/>
            <person name="Wolfel R."/>
            <person name="Grass G."/>
        </authorList>
    </citation>
    <scope>NUCLEOTIDE SEQUENCE [LARGE SCALE GENOMIC DNA]</scope>
    <source>
        <strain evidence="5 6">7539</strain>
    </source>
</reference>
<dbReference type="SUPFAM" id="SSF53822">
    <property type="entry name" value="Periplasmic binding protein-like I"/>
    <property type="match status" value="1"/>
</dbReference>
<dbReference type="PANTHER" id="PTHR30146">
    <property type="entry name" value="LACI-RELATED TRANSCRIPTIONAL REPRESSOR"/>
    <property type="match status" value="1"/>
</dbReference>
<evidence type="ECO:0000256" key="3">
    <source>
        <dbReference type="ARBA" id="ARBA00023163"/>
    </source>
</evidence>
<dbReference type="PANTHER" id="PTHR30146:SF109">
    <property type="entry name" value="HTH-TYPE TRANSCRIPTIONAL REGULATOR GALS"/>
    <property type="match status" value="1"/>
</dbReference>
<dbReference type="Gene3D" id="1.10.260.40">
    <property type="entry name" value="lambda repressor-like DNA-binding domains"/>
    <property type="match status" value="1"/>
</dbReference>
<dbReference type="Proteomes" id="UP000216207">
    <property type="component" value="Unassembled WGS sequence"/>
</dbReference>
<comment type="caution">
    <text evidence="5">The sequence shown here is derived from an EMBL/GenBank/DDBJ whole genome shotgun (WGS) entry which is preliminary data.</text>
</comment>